<name>A0A8T2RMJ4_CERRI</name>
<reference evidence="2" key="1">
    <citation type="submission" date="2021-08" db="EMBL/GenBank/DDBJ databases">
        <title>WGS assembly of Ceratopteris richardii.</title>
        <authorList>
            <person name="Marchant D.B."/>
            <person name="Chen G."/>
            <person name="Jenkins J."/>
            <person name="Shu S."/>
            <person name="Leebens-Mack J."/>
            <person name="Grimwood J."/>
            <person name="Schmutz J."/>
            <person name="Soltis P."/>
            <person name="Soltis D."/>
            <person name="Chen Z.-H."/>
        </authorList>
    </citation>
    <scope>NUCLEOTIDE SEQUENCE</scope>
    <source>
        <strain evidence="2">Whitten #5841</strain>
        <tissue evidence="2">Leaf</tissue>
    </source>
</reference>
<dbReference type="InterPro" id="IPR044682">
    <property type="entry name" value="VDE"/>
</dbReference>
<comment type="caution">
    <text evidence="2">The sequence shown here is derived from an EMBL/GenBank/DDBJ whole genome shotgun (WGS) entry which is preliminary data.</text>
</comment>
<dbReference type="GO" id="GO:0010028">
    <property type="term" value="P:xanthophyll cycle"/>
    <property type="evidence" value="ECO:0007669"/>
    <property type="project" value="InterPro"/>
</dbReference>
<accession>A0A8T2RMJ4</accession>
<organism evidence="2 3">
    <name type="scientific">Ceratopteris richardii</name>
    <name type="common">Triangle waterfern</name>
    <dbReference type="NCBI Taxonomy" id="49495"/>
    <lineage>
        <taxon>Eukaryota</taxon>
        <taxon>Viridiplantae</taxon>
        <taxon>Streptophyta</taxon>
        <taxon>Embryophyta</taxon>
        <taxon>Tracheophyta</taxon>
        <taxon>Polypodiopsida</taxon>
        <taxon>Polypodiidae</taxon>
        <taxon>Polypodiales</taxon>
        <taxon>Pteridineae</taxon>
        <taxon>Pteridaceae</taxon>
        <taxon>Parkerioideae</taxon>
        <taxon>Ceratopteris</taxon>
    </lineage>
</organism>
<evidence type="ECO:0000259" key="1">
    <source>
        <dbReference type="Pfam" id="PF07137"/>
    </source>
</evidence>
<dbReference type="AlphaFoldDB" id="A0A8T2RMJ4"/>
<evidence type="ECO:0000313" key="3">
    <source>
        <dbReference type="Proteomes" id="UP000825935"/>
    </source>
</evidence>
<dbReference type="OMA" id="FTVDNCS"/>
<dbReference type="PANTHER" id="PTHR33970">
    <property type="entry name" value="VIOLAXANTHIN DE-EPOXIDASE, CHLOROPLASTIC-RELATED"/>
    <property type="match status" value="1"/>
</dbReference>
<feature type="domain" description="VDE lipocalin" evidence="1">
    <location>
        <begin position="249"/>
        <end position="500"/>
    </location>
</feature>
<dbReference type="EMBL" id="CM035430">
    <property type="protein sequence ID" value="KAH7297709.1"/>
    <property type="molecule type" value="Genomic_DNA"/>
</dbReference>
<dbReference type="Gene3D" id="2.40.128.20">
    <property type="match status" value="1"/>
</dbReference>
<dbReference type="OrthoDB" id="420426at2759"/>
<dbReference type="GO" id="GO:0046422">
    <property type="term" value="F:violaxanthin de-epoxidase activity"/>
    <property type="evidence" value="ECO:0007669"/>
    <property type="project" value="InterPro"/>
</dbReference>
<sequence length="530" mass="59688">MQLSSWVKRPSAVPNLPHTTWSCRSKARTVFPVVFCSRALRKDQRASQIRGFACSSTPCSVDEPSSASEAVARLVAFVEDEASSFLGQATWEEVMEHTAERLKWVNPDFDMFVVNEKFLLHGPTADVETKRIDQADIWIIIGVRNVEAVGWICNKSGNIQNVICFDASPELRNKLNGIYVPDRNVLTGLLTSFSGGDLKETLLTMSLVEEAWSRRNSDDIRFMLLVLIDRYVTPVESLKNLRAQDLSTLKCMIKNCSSQILACLSNSNCRKAIICLNNCAPTDQVCSYRCIASYECSELEAFSLCVLQKHNCLGLSAEIPSQPDVKPMEVFRGVPITHSIAEDIFVGWLEKLEWSWRVVAGQNPAYDQFPCQFQIFYRGAARGSLWYVPVFRIKTLDGRLIWRKRRYRVRRGETAGTFHFSVLDNGVVSQEYWRIVDVPDDLSWGLFFYSGAAAAAGQSYTGAVLVTPDGQWPPESEEKRVLAALDRCGIKSWELYNVNNAYCEGPPLELPKDVPRQRTSLWSEGTNITA</sequence>
<dbReference type="InterPro" id="IPR010788">
    <property type="entry name" value="VDE_dom"/>
</dbReference>
<dbReference type="Proteomes" id="UP000825935">
    <property type="component" value="Chromosome 25"/>
</dbReference>
<evidence type="ECO:0000313" key="2">
    <source>
        <dbReference type="EMBL" id="KAH7297709.1"/>
    </source>
</evidence>
<dbReference type="Pfam" id="PF07137">
    <property type="entry name" value="VDE"/>
    <property type="match status" value="1"/>
</dbReference>
<gene>
    <name evidence="2" type="ORF">KP509_25G007800</name>
</gene>
<proteinExistence type="predicted"/>
<protein>
    <recommendedName>
        <fullName evidence="1">VDE lipocalin domain-containing protein</fullName>
    </recommendedName>
</protein>
<dbReference type="PANTHER" id="PTHR33970:SF2">
    <property type="entry name" value="OS01G0716400 PROTEIN"/>
    <property type="match status" value="1"/>
</dbReference>
<keyword evidence="3" id="KW-1185">Reference proteome</keyword>
<dbReference type="InterPro" id="IPR012674">
    <property type="entry name" value="Calycin"/>
</dbReference>